<protein>
    <recommendedName>
        <fullName evidence="4">TIGR03000 domain-containing protein</fullName>
    </recommendedName>
</protein>
<evidence type="ECO:0000313" key="2">
    <source>
        <dbReference type="EMBL" id="QEL19918.1"/>
    </source>
</evidence>
<sequence>MLRVVVALLVVAPIVVAAPPPKESSKKASLYFPTTVGDKRVYEAKGFSGTTETTEEVTKVEATDGVYRVTVEKKTAGKPSATVVVYAVSDKGLSFIREKDGEPPVAQPRLKLPAKVGDSWDGEPDPTKKRLVGPKAPVWAYTVGQEEEVEVPAGKFKAIPVVLTRSSNPPLSSSAWYAPGVGVVKTTFKAASIEGTTVLKSFTPGTGEKTDESKKEK</sequence>
<feature type="signal peptide" evidence="1">
    <location>
        <begin position="1"/>
        <end position="17"/>
    </location>
</feature>
<dbReference type="Gene3D" id="2.40.360.20">
    <property type="match status" value="1"/>
</dbReference>
<dbReference type="KEGG" id="lrs:PX52LOC_07000"/>
<gene>
    <name evidence="2" type="ORF">PX52LOC_07000</name>
</gene>
<evidence type="ECO:0008006" key="4">
    <source>
        <dbReference type="Google" id="ProtNLM"/>
    </source>
</evidence>
<reference evidence="3" key="1">
    <citation type="submission" date="2019-08" db="EMBL/GenBank/DDBJ databases">
        <title>Limnoglobus roseus gen. nov., sp. nov., a novel freshwater planctomycete with a giant genome from the family Gemmataceae.</title>
        <authorList>
            <person name="Kulichevskaya I.S."/>
            <person name="Naumoff D.G."/>
            <person name="Miroshnikov K."/>
            <person name="Ivanova A."/>
            <person name="Philippov D.A."/>
            <person name="Hakobyan A."/>
            <person name="Rijpstra I.C."/>
            <person name="Sinninghe Damste J.S."/>
            <person name="Liesack W."/>
            <person name="Dedysh S.N."/>
        </authorList>
    </citation>
    <scope>NUCLEOTIDE SEQUENCE [LARGE SCALE GENOMIC DNA]</scope>
    <source>
        <strain evidence="3">PX52</strain>
    </source>
</reference>
<keyword evidence="1" id="KW-0732">Signal</keyword>
<dbReference type="EMBL" id="CP042425">
    <property type="protein sequence ID" value="QEL19918.1"/>
    <property type="molecule type" value="Genomic_DNA"/>
</dbReference>
<name>A0A5C1ASN3_9BACT</name>
<proteinExistence type="predicted"/>
<feature type="chain" id="PRO_5023001062" description="TIGR03000 domain-containing protein" evidence="1">
    <location>
        <begin position="18"/>
        <end position="217"/>
    </location>
</feature>
<dbReference type="AlphaFoldDB" id="A0A5C1ASN3"/>
<evidence type="ECO:0000256" key="1">
    <source>
        <dbReference type="SAM" id="SignalP"/>
    </source>
</evidence>
<keyword evidence="3" id="KW-1185">Reference proteome</keyword>
<dbReference type="OrthoDB" id="281452at2"/>
<dbReference type="Proteomes" id="UP000324974">
    <property type="component" value="Chromosome"/>
</dbReference>
<organism evidence="2 3">
    <name type="scientific">Limnoglobus roseus</name>
    <dbReference type="NCBI Taxonomy" id="2598579"/>
    <lineage>
        <taxon>Bacteria</taxon>
        <taxon>Pseudomonadati</taxon>
        <taxon>Planctomycetota</taxon>
        <taxon>Planctomycetia</taxon>
        <taxon>Gemmatales</taxon>
        <taxon>Gemmataceae</taxon>
        <taxon>Limnoglobus</taxon>
    </lineage>
</organism>
<evidence type="ECO:0000313" key="3">
    <source>
        <dbReference type="Proteomes" id="UP000324974"/>
    </source>
</evidence>
<accession>A0A5C1ASN3</accession>
<dbReference type="RefSeq" id="WP_149114259.1">
    <property type="nucleotide sequence ID" value="NZ_CP042425.1"/>
</dbReference>